<dbReference type="Proteomes" id="UP000569914">
    <property type="component" value="Unassembled WGS sequence"/>
</dbReference>
<keyword evidence="8" id="KW-0732">Signal</keyword>
<organism evidence="10 11">
    <name type="scientific">Microlunatus parietis</name>
    <dbReference type="NCBI Taxonomy" id="682979"/>
    <lineage>
        <taxon>Bacteria</taxon>
        <taxon>Bacillati</taxon>
        <taxon>Actinomycetota</taxon>
        <taxon>Actinomycetes</taxon>
        <taxon>Propionibacteriales</taxon>
        <taxon>Propionibacteriaceae</taxon>
        <taxon>Microlunatus</taxon>
    </lineage>
</organism>
<comment type="caution">
    <text evidence="10">The sequence shown here is derived from an EMBL/GenBank/DDBJ whole genome shotgun (WGS) entry which is preliminary data.</text>
</comment>
<sequence length="164" mass="16935">MRNGYRRATWLVLLGCLVWLAAGCAPGTTPASPSEEPTMSGPSEPSPNPSASGPPTAQPSPGDELTIRYDNGNGTVSTWTLTCAPAGGNHPDPKAACAALQSHEEALQPVPPDRACTEQYGGPQTATITGTWRGKPVNSTLSRTNGCEIGRWDALAGLLPRAGS</sequence>
<dbReference type="AlphaFoldDB" id="A0A7Y9I7I6"/>
<feature type="domain" description="Subtilisin inhibitor" evidence="9">
    <location>
        <begin position="77"/>
        <end position="138"/>
    </location>
</feature>
<feature type="region of interest" description="Disordered" evidence="7">
    <location>
        <begin position="28"/>
        <end position="73"/>
    </location>
</feature>
<evidence type="ECO:0000313" key="10">
    <source>
        <dbReference type="EMBL" id="NYE71436.1"/>
    </source>
</evidence>
<evidence type="ECO:0000256" key="8">
    <source>
        <dbReference type="SAM" id="SignalP"/>
    </source>
</evidence>
<dbReference type="GO" id="GO:0004867">
    <property type="term" value="F:serine-type endopeptidase inhibitor activity"/>
    <property type="evidence" value="ECO:0007669"/>
    <property type="project" value="UniProtKB-KW"/>
</dbReference>
<evidence type="ECO:0000313" key="11">
    <source>
        <dbReference type="Proteomes" id="UP000569914"/>
    </source>
</evidence>
<dbReference type="PROSITE" id="PS51257">
    <property type="entry name" value="PROKAR_LIPOPROTEIN"/>
    <property type="match status" value="1"/>
</dbReference>
<feature type="compositionally biased region" description="Polar residues" evidence="7">
    <location>
        <begin position="29"/>
        <end position="55"/>
    </location>
</feature>
<comment type="similarity">
    <text evidence="2">Belongs to the protease inhibitor I16 (SSI) family.</text>
</comment>
<reference evidence="10 11" key="1">
    <citation type="submission" date="2020-07" db="EMBL/GenBank/DDBJ databases">
        <title>Sequencing the genomes of 1000 actinobacteria strains.</title>
        <authorList>
            <person name="Klenk H.-P."/>
        </authorList>
    </citation>
    <scope>NUCLEOTIDE SEQUENCE [LARGE SCALE GENOMIC DNA]</scope>
    <source>
        <strain evidence="10 11">DSM 22083</strain>
    </source>
</reference>
<proteinExistence type="inferred from homology"/>
<name>A0A7Y9I7I6_9ACTN</name>
<evidence type="ECO:0000256" key="7">
    <source>
        <dbReference type="SAM" id="MobiDB-lite"/>
    </source>
</evidence>
<dbReference type="SUPFAM" id="SSF55399">
    <property type="entry name" value="Subtilisin inhibitor"/>
    <property type="match status" value="1"/>
</dbReference>
<evidence type="ECO:0000256" key="4">
    <source>
        <dbReference type="ARBA" id="ARBA00022690"/>
    </source>
</evidence>
<evidence type="ECO:0000256" key="3">
    <source>
        <dbReference type="ARBA" id="ARBA00022525"/>
    </source>
</evidence>
<dbReference type="GO" id="GO:0005576">
    <property type="term" value="C:extracellular region"/>
    <property type="evidence" value="ECO:0007669"/>
    <property type="project" value="UniProtKB-SubCell"/>
</dbReference>
<evidence type="ECO:0000256" key="2">
    <source>
        <dbReference type="ARBA" id="ARBA00010472"/>
    </source>
</evidence>
<dbReference type="InterPro" id="IPR020054">
    <property type="entry name" value="Prot_inh_SSI_I16_CS"/>
</dbReference>
<keyword evidence="5" id="KW-0722">Serine protease inhibitor</keyword>
<dbReference type="InterPro" id="IPR023549">
    <property type="entry name" value="Subtilisin_inhibitor"/>
</dbReference>
<keyword evidence="4" id="KW-0646">Protease inhibitor</keyword>
<evidence type="ECO:0000256" key="5">
    <source>
        <dbReference type="ARBA" id="ARBA00022900"/>
    </source>
</evidence>
<comment type="subcellular location">
    <subcellularLocation>
        <location evidence="1">Secreted</location>
    </subcellularLocation>
</comment>
<gene>
    <name evidence="10" type="ORF">BKA15_002765</name>
</gene>
<evidence type="ECO:0000256" key="1">
    <source>
        <dbReference type="ARBA" id="ARBA00004613"/>
    </source>
</evidence>
<feature type="signal peptide" evidence="8">
    <location>
        <begin position="1"/>
        <end position="21"/>
    </location>
</feature>
<keyword evidence="3" id="KW-0964">Secreted</keyword>
<dbReference type="Gene3D" id="3.30.350.10">
    <property type="entry name" value="Subtilisin inhibitor-like"/>
    <property type="match status" value="1"/>
</dbReference>
<dbReference type="InterPro" id="IPR036819">
    <property type="entry name" value="Subtilisin_inhibitor-like_sf"/>
</dbReference>
<evidence type="ECO:0000259" key="9">
    <source>
        <dbReference type="Pfam" id="PF00720"/>
    </source>
</evidence>
<evidence type="ECO:0000256" key="6">
    <source>
        <dbReference type="ARBA" id="ARBA00023157"/>
    </source>
</evidence>
<accession>A0A7Y9I7I6</accession>
<dbReference type="RefSeq" id="WP_179751567.1">
    <property type="nucleotide sequence ID" value="NZ_JACCBU010000001.1"/>
</dbReference>
<dbReference type="Pfam" id="PF00720">
    <property type="entry name" value="SSI"/>
    <property type="match status" value="1"/>
</dbReference>
<dbReference type="EMBL" id="JACCBU010000001">
    <property type="protein sequence ID" value="NYE71436.1"/>
    <property type="molecule type" value="Genomic_DNA"/>
</dbReference>
<keyword evidence="6" id="KW-1015">Disulfide bond</keyword>
<keyword evidence="11" id="KW-1185">Reference proteome</keyword>
<protein>
    <recommendedName>
        <fullName evidence="9">Subtilisin inhibitor domain-containing protein</fullName>
    </recommendedName>
</protein>
<feature type="chain" id="PRO_5038645477" description="Subtilisin inhibitor domain-containing protein" evidence="8">
    <location>
        <begin position="22"/>
        <end position="164"/>
    </location>
</feature>
<dbReference type="PROSITE" id="PS00999">
    <property type="entry name" value="SSI"/>
    <property type="match status" value="1"/>
</dbReference>